<gene>
    <name evidence="1" type="ORF">Tcan_02134</name>
</gene>
<organism evidence="1 2">
    <name type="scientific">Toxocara canis</name>
    <name type="common">Canine roundworm</name>
    <dbReference type="NCBI Taxonomy" id="6265"/>
    <lineage>
        <taxon>Eukaryota</taxon>
        <taxon>Metazoa</taxon>
        <taxon>Ecdysozoa</taxon>
        <taxon>Nematoda</taxon>
        <taxon>Chromadorea</taxon>
        <taxon>Rhabditida</taxon>
        <taxon>Spirurina</taxon>
        <taxon>Ascaridomorpha</taxon>
        <taxon>Ascaridoidea</taxon>
        <taxon>Toxocaridae</taxon>
        <taxon>Toxocara</taxon>
    </lineage>
</organism>
<protein>
    <submittedName>
        <fullName evidence="1">Uncharacterized protein</fullName>
    </submittedName>
</protein>
<keyword evidence="2" id="KW-1185">Reference proteome</keyword>
<evidence type="ECO:0000313" key="2">
    <source>
        <dbReference type="Proteomes" id="UP000031036"/>
    </source>
</evidence>
<accession>A0A0B2UQJ3</accession>
<dbReference type="STRING" id="6265.A0A0B2UQJ3"/>
<proteinExistence type="predicted"/>
<feature type="non-terminal residue" evidence="1">
    <location>
        <position position="1"/>
    </location>
</feature>
<dbReference type="AlphaFoldDB" id="A0A0B2UQJ3"/>
<evidence type="ECO:0000313" key="1">
    <source>
        <dbReference type="EMBL" id="KHN71658.1"/>
    </source>
</evidence>
<reference evidence="1 2" key="1">
    <citation type="submission" date="2014-11" db="EMBL/GenBank/DDBJ databases">
        <title>Genetic blueprint of the zoonotic pathogen Toxocara canis.</title>
        <authorList>
            <person name="Zhu X.-Q."/>
            <person name="Korhonen P.K."/>
            <person name="Cai H."/>
            <person name="Young N.D."/>
            <person name="Nejsum P."/>
            <person name="von Samson-Himmelstjerna G."/>
            <person name="Boag P.R."/>
            <person name="Tan P."/>
            <person name="Li Q."/>
            <person name="Min J."/>
            <person name="Yang Y."/>
            <person name="Wang X."/>
            <person name="Fang X."/>
            <person name="Hall R.S."/>
            <person name="Hofmann A."/>
            <person name="Sternberg P.W."/>
            <person name="Jex A.R."/>
            <person name="Gasser R.B."/>
        </authorList>
    </citation>
    <scope>NUCLEOTIDE SEQUENCE [LARGE SCALE GENOMIC DNA]</scope>
    <source>
        <strain evidence="1">PN_DK_2014</strain>
    </source>
</reference>
<dbReference type="Proteomes" id="UP000031036">
    <property type="component" value="Unassembled WGS sequence"/>
</dbReference>
<name>A0A0B2UQJ3_TOXCA</name>
<sequence>SEANIGPVLMAACKMESPGLLRKCALLLLAPHTQLSVFVRLSLLDRCFLHDLLEPCLQMIHRPEHLIEMTFQQTCKFFTSLHHRCPLLLHPSPSLQFFFCYMKE</sequence>
<dbReference type="OrthoDB" id="437903at2759"/>
<comment type="caution">
    <text evidence="1">The sequence shown here is derived from an EMBL/GenBank/DDBJ whole genome shotgun (WGS) entry which is preliminary data.</text>
</comment>
<dbReference type="EMBL" id="JPKZ01021416">
    <property type="protein sequence ID" value="KHN71658.1"/>
    <property type="molecule type" value="Genomic_DNA"/>
</dbReference>